<evidence type="ECO:0000313" key="8">
    <source>
        <dbReference type="Proteomes" id="UP000642284"/>
    </source>
</evidence>
<comment type="subunit">
    <text evidence="5">F-type ATPases have 2 components, F(1) - the catalytic core - and F(0) - the membrane proton channel. F(1) has five subunits: alpha(3), beta(3), gamma(1), delta(1), epsilon(1). F(0) has three main subunits: a(1), b(2) and c(10-14). The alpha and beta chains form an alternating ring which encloses part of the gamma chain. F(1) is attached to F(0) by a central stalk formed by the gamma and epsilon chains, while a peripheral stalk is formed by the delta and b chains.</text>
</comment>
<keyword evidence="3" id="KW-0375">Hydrogen ion transport</keyword>
<name>A0ABR7SFI3_9ACTN</name>
<sequence>MQLMPGDWGHRLGPLNPLVEGLVFALVCFAACYVLMAKVLLPRIDAVLHDRDELLSPREGPWLPDGCEPGLPVRLLAEARHDAARTRQRAYEEGAAIIAAARARALEERTELLARGREQIASARAAAEAELRADVDALARELAARILGEPVGAASDQR</sequence>
<keyword evidence="6" id="KW-0472">Membrane</keyword>
<organism evidence="7 8">
    <name type="scientific">Streptomyces polyasparticus</name>
    <dbReference type="NCBI Taxonomy" id="2767826"/>
    <lineage>
        <taxon>Bacteria</taxon>
        <taxon>Bacillati</taxon>
        <taxon>Actinomycetota</taxon>
        <taxon>Actinomycetes</taxon>
        <taxon>Kitasatosporales</taxon>
        <taxon>Streptomycetaceae</taxon>
        <taxon>Streptomyces</taxon>
    </lineage>
</organism>
<evidence type="ECO:0008006" key="9">
    <source>
        <dbReference type="Google" id="ProtNLM"/>
    </source>
</evidence>
<dbReference type="InterPro" id="IPR028987">
    <property type="entry name" value="ATP_synth_B-like_membr_sf"/>
</dbReference>
<evidence type="ECO:0000256" key="4">
    <source>
        <dbReference type="ARBA" id="ARBA00023310"/>
    </source>
</evidence>
<keyword evidence="6" id="KW-1133">Transmembrane helix</keyword>
<accession>A0ABR7SFI3</accession>
<keyword evidence="3" id="KW-0406">Ion transport</keyword>
<dbReference type="Proteomes" id="UP000642284">
    <property type="component" value="Unassembled WGS sequence"/>
</dbReference>
<proteinExistence type="predicted"/>
<gene>
    <name evidence="7" type="ORF">H9Y04_13760</name>
</gene>
<comment type="caution">
    <text evidence="7">The sequence shown here is derived from an EMBL/GenBank/DDBJ whole genome shotgun (WGS) entry which is preliminary data.</text>
</comment>
<feature type="transmembrane region" description="Helical" evidence="6">
    <location>
        <begin position="22"/>
        <end position="41"/>
    </location>
</feature>
<keyword evidence="8" id="KW-1185">Reference proteome</keyword>
<keyword evidence="2" id="KW-0813">Transport</keyword>
<dbReference type="EMBL" id="JACTVJ010000006">
    <property type="protein sequence ID" value="MBC9713634.1"/>
    <property type="molecule type" value="Genomic_DNA"/>
</dbReference>
<evidence type="ECO:0000313" key="7">
    <source>
        <dbReference type="EMBL" id="MBC9713634.1"/>
    </source>
</evidence>
<evidence type="ECO:0000256" key="5">
    <source>
        <dbReference type="ARBA" id="ARBA00025830"/>
    </source>
</evidence>
<protein>
    <recommendedName>
        <fullName evidence="9">ATP synthase subunit b</fullName>
    </recommendedName>
</protein>
<dbReference type="SUPFAM" id="SSF81573">
    <property type="entry name" value="F1F0 ATP synthase subunit B, membrane domain"/>
    <property type="match status" value="1"/>
</dbReference>
<evidence type="ECO:0000256" key="3">
    <source>
        <dbReference type="ARBA" id="ARBA00022781"/>
    </source>
</evidence>
<reference evidence="7 8" key="1">
    <citation type="submission" date="2020-08" db="EMBL/GenBank/DDBJ databases">
        <title>Genemic of Streptomyces polyaspartic.</title>
        <authorList>
            <person name="Liu W."/>
        </authorList>
    </citation>
    <scope>NUCLEOTIDE SEQUENCE [LARGE SCALE GENOMIC DNA]</scope>
    <source>
        <strain evidence="7 8">TRM66268-LWL</strain>
    </source>
</reference>
<evidence type="ECO:0000256" key="1">
    <source>
        <dbReference type="ARBA" id="ARBA00004162"/>
    </source>
</evidence>
<evidence type="ECO:0000256" key="2">
    <source>
        <dbReference type="ARBA" id="ARBA00022448"/>
    </source>
</evidence>
<keyword evidence="6" id="KW-0812">Transmembrane</keyword>
<evidence type="ECO:0000256" key="6">
    <source>
        <dbReference type="SAM" id="Phobius"/>
    </source>
</evidence>
<keyword evidence="4" id="KW-0066">ATP synthesis</keyword>
<comment type="subcellular location">
    <subcellularLocation>
        <location evidence="1">Cell membrane</location>
        <topology evidence="1">Single-pass membrane protein</topology>
    </subcellularLocation>
</comment>